<organism evidence="2 3">
    <name type="scientific">Acinetobacter pragensis</name>
    <dbReference type="NCBI Taxonomy" id="1806892"/>
    <lineage>
        <taxon>Bacteria</taxon>
        <taxon>Pseudomonadati</taxon>
        <taxon>Pseudomonadota</taxon>
        <taxon>Gammaproteobacteria</taxon>
        <taxon>Moraxellales</taxon>
        <taxon>Moraxellaceae</taxon>
        <taxon>Acinetobacter</taxon>
    </lineage>
</organism>
<feature type="compositionally biased region" description="Polar residues" evidence="1">
    <location>
        <begin position="75"/>
        <end position="89"/>
    </location>
</feature>
<reference evidence="2 3" key="1">
    <citation type="submission" date="2016-03" db="EMBL/GenBank/DDBJ databases">
        <title>Acinetobacter genomospecies 28 strain ANC 4149.</title>
        <authorList>
            <person name="Radolfova-Krizova L."/>
            <person name="Nemec A."/>
        </authorList>
    </citation>
    <scope>NUCLEOTIDE SEQUENCE [LARGE SCALE GENOMIC DNA]</scope>
    <source>
        <strain evidence="2 3">ANC 4149</strain>
    </source>
</reference>
<evidence type="ECO:0000313" key="3">
    <source>
        <dbReference type="Proteomes" id="UP000076276"/>
    </source>
</evidence>
<sequence length="145" mass="15987">MRINSQISQHIKNALLSVIVLTVSVAHVEAKTALSDAKLENAVDVDSFISQQALQEAASGTQKSKTEQQEDSNEKASSNSKQIQENSLDGSEMSEYVLQKKRAGASMPSGKSAEIPDVRRIVHQEKYENIRISYPDGLVVEMKRN</sequence>
<dbReference type="RefSeq" id="WP_067670312.1">
    <property type="nucleotide sequence ID" value="NZ_CBCSIK010000007.1"/>
</dbReference>
<gene>
    <name evidence="2" type="ORF">AZH43_15380</name>
</gene>
<evidence type="ECO:0000313" key="2">
    <source>
        <dbReference type="EMBL" id="KYQ71310.1"/>
    </source>
</evidence>
<feature type="compositionally biased region" description="Basic and acidic residues" evidence="1">
    <location>
        <begin position="64"/>
        <end position="74"/>
    </location>
</feature>
<dbReference type="Proteomes" id="UP000076276">
    <property type="component" value="Unassembled WGS sequence"/>
</dbReference>
<feature type="region of interest" description="Disordered" evidence="1">
    <location>
        <begin position="55"/>
        <end position="113"/>
    </location>
</feature>
<keyword evidence="3" id="KW-1185">Reference proteome</keyword>
<dbReference type="OrthoDB" id="6713186at2"/>
<proteinExistence type="predicted"/>
<accession>A0A151XZT8</accession>
<dbReference type="EMBL" id="LUAW01000029">
    <property type="protein sequence ID" value="KYQ71310.1"/>
    <property type="molecule type" value="Genomic_DNA"/>
</dbReference>
<protein>
    <submittedName>
        <fullName evidence="2">Uncharacterized protein</fullName>
    </submittedName>
</protein>
<dbReference type="AlphaFoldDB" id="A0A151XZT8"/>
<comment type="caution">
    <text evidence="2">The sequence shown here is derived from an EMBL/GenBank/DDBJ whole genome shotgun (WGS) entry which is preliminary data.</text>
</comment>
<name>A0A151XZT8_9GAMM</name>
<evidence type="ECO:0000256" key="1">
    <source>
        <dbReference type="SAM" id="MobiDB-lite"/>
    </source>
</evidence>